<keyword evidence="1" id="KW-0238">DNA-binding</keyword>
<accession>A0ABR9KAH5</accession>
<keyword evidence="4" id="KW-1185">Reference proteome</keyword>
<evidence type="ECO:0000259" key="2">
    <source>
        <dbReference type="Pfam" id="PF07282"/>
    </source>
</evidence>
<dbReference type="InterPro" id="IPR010095">
    <property type="entry name" value="Cas12f1-like_TNB"/>
</dbReference>
<protein>
    <submittedName>
        <fullName evidence="3">Transposase</fullName>
    </submittedName>
</protein>
<gene>
    <name evidence="3" type="ORF">H4W81_001512</name>
</gene>
<evidence type="ECO:0000313" key="3">
    <source>
        <dbReference type="EMBL" id="MBE1558733.1"/>
    </source>
</evidence>
<dbReference type="Proteomes" id="UP000661607">
    <property type="component" value="Unassembled WGS sequence"/>
</dbReference>
<evidence type="ECO:0000313" key="4">
    <source>
        <dbReference type="Proteomes" id="UP000661607"/>
    </source>
</evidence>
<proteinExistence type="predicted"/>
<dbReference type="EMBL" id="JADBEF010000001">
    <property type="protein sequence ID" value="MBE1558733.1"/>
    <property type="molecule type" value="Genomic_DNA"/>
</dbReference>
<name>A0ABR9KAH5_9ACTN</name>
<dbReference type="Pfam" id="PF07282">
    <property type="entry name" value="Cas12f1-like_TNB"/>
    <property type="match status" value="1"/>
</dbReference>
<evidence type="ECO:0000256" key="1">
    <source>
        <dbReference type="ARBA" id="ARBA00023125"/>
    </source>
</evidence>
<reference evidence="3 4" key="1">
    <citation type="submission" date="2020-10" db="EMBL/GenBank/DDBJ databases">
        <title>Sequencing the genomes of 1000 actinobacteria strains.</title>
        <authorList>
            <person name="Klenk H.-P."/>
        </authorList>
    </citation>
    <scope>NUCLEOTIDE SEQUENCE [LARGE SCALE GENOMIC DNA]</scope>
    <source>
        <strain evidence="3 4">DSM 43748</strain>
    </source>
</reference>
<feature type="domain" description="Cas12f1-like TNB" evidence="2">
    <location>
        <begin position="56"/>
        <end position="122"/>
    </location>
</feature>
<organism evidence="3 4">
    <name type="scientific">Nonomuraea africana</name>
    <dbReference type="NCBI Taxonomy" id="46171"/>
    <lineage>
        <taxon>Bacteria</taxon>
        <taxon>Bacillati</taxon>
        <taxon>Actinomycetota</taxon>
        <taxon>Actinomycetes</taxon>
        <taxon>Streptosporangiales</taxon>
        <taxon>Streptosporangiaceae</taxon>
        <taxon>Nonomuraea</taxon>
    </lineage>
</organism>
<comment type="caution">
    <text evidence="3">The sequence shown here is derived from an EMBL/GenBank/DDBJ whole genome shotgun (WGS) entry which is preliminary data.</text>
</comment>
<sequence length="135" mass="13996">MALVRAADVITVEDLRIANMTKSPAPKPDPDQAGVFLSNGSAAKAGLNKNILDAGWGVFLAILTNKAESAGREVISVNPRDTSRTCPTCGHVSGENRKTQADFVCVVCGHAANADVVAASNILRAGLVLRDARAA</sequence>